<dbReference type="GeneID" id="70248710"/>
<evidence type="ECO:0000256" key="1">
    <source>
        <dbReference type="ARBA" id="ARBA00001971"/>
    </source>
</evidence>
<dbReference type="SUPFAM" id="SSF48264">
    <property type="entry name" value="Cytochrome P450"/>
    <property type="match status" value="1"/>
</dbReference>
<dbReference type="PANTHER" id="PTHR47582">
    <property type="entry name" value="P450, PUTATIVE (EUROFUNG)-RELATED"/>
    <property type="match status" value="1"/>
</dbReference>
<dbReference type="GO" id="GO:0005506">
    <property type="term" value="F:iron ion binding"/>
    <property type="evidence" value="ECO:0007669"/>
    <property type="project" value="InterPro"/>
</dbReference>
<dbReference type="InterPro" id="IPR002403">
    <property type="entry name" value="Cyt_P450_E_grp-IV"/>
</dbReference>
<dbReference type="InterPro" id="IPR053007">
    <property type="entry name" value="CYP450_monoxygenase_sec-met"/>
</dbReference>
<dbReference type="PANTHER" id="PTHR47582:SF1">
    <property type="entry name" value="P450, PUTATIVE (EUROFUNG)-RELATED"/>
    <property type="match status" value="1"/>
</dbReference>
<dbReference type="GO" id="GO:0016705">
    <property type="term" value="F:oxidoreductase activity, acting on paired donors, with incorporation or reduction of molecular oxygen"/>
    <property type="evidence" value="ECO:0007669"/>
    <property type="project" value="InterPro"/>
</dbReference>
<comment type="cofactor">
    <cofactor evidence="1 6">
        <name>heme</name>
        <dbReference type="ChEBI" id="CHEBI:30413"/>
    </cofactor>
</comment>
<dbReference type="Proteomes" id="UP001201262">
    <property type="component" value="Unassembled WGS sequence"/>
</dbReference>
<dbReference type="CDD" id="cd11040">
    <property type="entry name" value="CYP7_CYP8-like"/>
    <property type="match status" value="1"/>
</dbReference>
<protein>
    <submittedName>
        <fullName evidence="8">Cytochrome P450 oxidoreductase</fullName>
    </submittedName>
</protein>
<keyword evidence="6" id="KW-0349">Heme</keyword>
<evidence type="ECO:0000256" key="6">
    <source>
        <dbReference type="PIRSR" id="PIRSR602403-1"/>
    </source>
</evidence>
<name>A0AAD4KMZ5_9EURO</name>
<accession>A0AAD4KMZ5</accession>
<feature type="chain" id="PRO_5041938805" evidence="7">
    <location>
        <begin position="19"/>
        <end position="507"/>
    </location>
</feature>
<reference evidence="8" key="1">
    <citation type="submission" date="2021-12" db="EMBL/GenBank/DDBJ databases">
        <title>Convergent genome expansion in fungi linked to evolution of root-endophyte symbiosis.</title>
        <authorList>
            <consortium name="DOE Joint Genome Institute"/>
            <person name="Ke Y.-H."/>
            <person name="Bonito G."/>
            <person name="Liao H.-L."/>
            <person name="Looney B."/>
            <person name="Rojas-Flechas A."/>
            <person name="Nash J."/>
            <person name="Hameed K."/>
            <person name="Schadt C."/>
            <person name="Martin F."/>
            <person name="Crous P.W."/>
            <person name="Miettinen O."/>
            <person name="Magnuson J.K."/>
            <person name="Labbe J."/>
            <person name="Jacobson D."/>
            <person name="Doktycz M.J."/>
            <person name="Veneault-Fourrey C."/>
            <person name="Kuo A."/>
            <person name="Mondo S."/>
            <person name="Calhoun S."/>
            <person name="Riley R."/>
            <person name="Ohm R."/>
            <person name="LaButti K."/>
            <person name="Andreopoulos B."/>
            <person name="Pangilinan J."/>
            <person name="Nolan M."/>
            <person name="Tritt A."/>
            <person name="Clum A."/>
            <person name="Lipzen A."/>
            <person name="Daum C."/>
            <person name="Barry K."/>
            <person name="Grigoriev I.V."/>
            <person name="Vilgalys R."/>
        </authorList>
    </citation>
    <scope>NUCLEOTIDE SEQUENCE</scope>
    <source>
        <strain evidence="8">PMI_201</strain>
    </source>
</reference>
<dbReference type="GO" id="GO:0004497">
    <property type="term" value="F:monooxygenase activity"/>
    <property type="evidence" value="ECO:0007669"/>
    <property type="project" value="InterPro"/>
</dbReference>
<keyword evidence="5 6" id="KW-0408">Iron</keyword>
<proteinExistence type="inferred from homology"/>
<dbReference type="InterPro" id="IPR001128">
    <property type="entry name" value="Cyt_P450"/>
</dbReference>
<dbReference type="Gene3D" id="1.10.630.10">
    <property type="entry name" value="Cytochrome P450"/>
    <property type="match status" value="1"/>
</dbReference>
<evidence type="ECO:0000256" key="7">
    <source>
        <dbReference type="SAM" id="SignalP"/>
    </source>
</evidence>
<keyword evidence="3 6" id="KW-0479">Metal-binding</keyword>
<evidence type="ECO:0000313" key="9">
    <source>
        <dbReference type="Proteomes" id="UP001201262"/>
    </source>
</evidence>
<keyword evidence="4" id="KW-0560">Oxidoreductase</keyword>
<comment type="similarity">
    <text evidence="2">Belongs to the cytochrome P450 family.</text>
</comment>
<organism evidence="8 9">
    <name type="scientific">Talaromyces proteolyticus</name>
    <dbReference type="NCBI Taxonomy" id="1131652"/>
    <lineage>
        <taxon>Eukaryota</taxon>
        <taxon>Fungi</taxon>
        <taxon>Dikarya</taxon>
        <taxon>Ascomycota</taxon>
        <taxon>Pezizomycotina</taxon>
        <taxon>Eurotiomycetes</taxon>
        <taxon>Eurotiomycetidae</taxon>
        <taxon>Eurotiales</taxon>
        <taxon>Trichocomaceae</taxon>
        <taxon>Talaromyces</taxon>
        <taxon>Talaromyces sect. Bacilispori</taxon>
    </lineage>
</organism>
<feature type="signal peptide" evidence="7">
    <location>
        <begin position="1"/>
        <end position="18"/>
    </location>
</feature>
<keyword evidence="7" id="KW-0732">Signal</keyword>
<feature type="binding site" description="axial binding residue" evidence="6">
    <location>
        <position position="421"/>
    </location>
    <ligand>
        <name>heme</name>
        <dbReference type="ChEBI" id="CHEBI:30413"/>
    </ligand>
    <ligandPart>
        <name>Fe</name>
        <dbReference type="ChEBI" id="CHEBI:18248"/>
    </ligandPart>
</feature>
<dbReference type="GO" id="GO:0020037">
    <property type="term" value="F:heme binding"/>
    <property type="evidence" value="ECO:0007669"/>
    <property type="project" value="InterPro"/>
</dbReference>
<evidence type="ECO:0000256" key="4">
    <source>
        <dbReference type="ARBA" id="ARBA00023002"/>
    </source>
</evidence>
<evidence type="ECO:0000256" key="2">
    <source>
        <dbReference type="ARBA" id="ARBA00010617"/>
    </source>
</evidence>
<dbReference type="RefSeq" id="XP_046070444.1">
    <property type="nucleotide sequence ID" value="XM_046218423.1"/>
</dbReference>
<evidence type="ECO:0000256" key="3">
    <source>
        <dbReference type="ARBA" id="ARBA00022723"/>
    </source>
</evidence>
<gene>
    <name evidence="8" type="ORF">BGW36DRAFT_398562</name>
</gene>
<dbReference type="PRINTS" id="PR00465">
    <property type="entry name" value="EP450IV"/>
</dbReference>
<dbReference type="Pfam" id="PF00067">
    <property type="entry name" value="p450"/>
    <property type="match status" value="1"/>
</dbReference>
<comment type="caution">
    <text evidence="8">The sequence shown here is derived from an EMBL/GenBank/DDBJ whole genome shotgun (WGS) entry which is preliminary data.</text>
</comment>
<dbReference type="EMBL" id="JAJTJA010000008">
    <property type="protein sequence ID" value="KAH8695302.1"/>
    <property type="molecule type" value="Genomic_DNA"/>
</dbReference>
<dbReference type="InterPro" id="IPR036396">
    <property type="entry name" value="Cyt_P450_sf"/>
</dbReference>
<dbReference type="AlphaFoldDB" id="A0AAD4KMZ5"/>
<evidence type="ECO:0000313" key="8">
    <source>
        <dbReference type="EMBL" id="KAH8695302.1"/>
    </source>
</evidence>
<keyword evidence="9" id="KW-1185">Reference proteome</keyword>
<evidence type="ECO:0000256" key="5">
    <source>
        <dbReference type="ARBA" id="ARBA00023004"/>
    </source>
</evidence>
<sequence>MPLGIIAVTLLFLISNLGRNKLDPREPLEVKASIPIIGHLLGMINNGLVYYDILSKKYPNLPAFTTSIFNFRTYTIASPSLIQAVQRNARLISFEPFLNVAAERMAGCSKHALEILREKRSGGQGGNQAVIHAMHSALFGQEQDKMIRSMIKGVEVWNDGLAHKAPIQIDMFEWCREAITVASSDAMWGPLNPFKSKYFRDAFWDFEAGIDRLILNFLPHIVARKAWKSRESGTKAFMKYYNANGPAQGSLLAQARWNTMHDMGISVEDVSRLEMGMAVGLLSNTIPATFWVLFDLYSRPELLEQIREEVNQNALQIADKSATIDLTCLRDQCPRLLAFFHESLRLRSLAAPTRFVYEDVVLDNKYLIKAGSMLNISTTAVYRNADSWGPGSSEFDATRFYASSSRKIGGFLGFGISPNLCPGRESATSMILSFVSAFILRFDLEPPSSSSGPLWAEPKLRFHSLSSPWFQPAEPFLVKVMRRKEYQDYEWHYRVPEDKGQFKLSVG</sequence>